<dbReference type="PANTHER" id="PTHR32196:SF21">
    <property type="entry name" value="ABC TRANSPORTER PERMEASE PROTEIN YPHD-RELATED"/>
    <property type="match status" value="1"/>
</dbReference>
<dbReference type="HOGENOM" id="CLU_028880_0_2_11"/>
<accession>D3PWR0</accession>
<feature type="transmembrane region" description="Helical" evidence="8">
    <location>
        <begin position="269"/>
        <end position="297"/>
    </location>
</feature>
<feature type="transmembrane region" description="Helical" evidence="8">
    <location>
        <begin position="181"/>
        <end position="199"/>
    </location>
</feature>
<sequence length="334" mass="34419">MTKTSLATPPPVALTEPWSWKRLLTAPVFGPCVALVLATVFFATQSATFLTGPSLSLILQQVMVVGTLAIGQTLIILVAGIDLSVGTIMAFGSIVMAKLAVDSGLPWPVAVGAGIATCTVFGLVNGLLVTRIKLPPFIVTLGMLNIAYALTHMYSAEETVTNLPAGMTALGETFAIGDTRVTYGSVLMLVLFGVVAYILGGTAWGQRLYAVGSNAEGTRLTGIPVDRVRLAAFTAAGAIYGIAALLLIARTGVGDPKVGLTENLESITAVVLGGTSLFGGRGAVLGTLVGVLIVGVFRSGLQQMGVGATPQILVTGILVILAVTVDQLARRRNR</sequence>
<evidence type="ECO:0000256" key="2">
    <source>
        <dbReference type="ARBA" id="ARBA00022448"/>
    </source>
</evidence>
<dbReference type="GO" id="GO:0022857">
    <property type="term" value="F:transmembrane transporter activity"/>
    <property type="evidence" value="ECO:0007669"/>
    <property type="project" value="InterPro"/>
</dbReference>
<dbReference type="Pfam" id="PF02653">
    <property type="entry name" value="BPD_transp_2"/>
    <property type="match status" value="1"/>
</dbReference>
<keyword evidence="3" id="KW-1003">Cell membrane</keyword>
<keyword evidence="5 8" id="KW-0812">Transmembrane</keyword>
<dbReference type="RefSeq" id="WP_013018853.1">
    <property type="nucleotide sequence ID" value="NC_013947.1"/>
</dbReference>
<evidence type="ECO:0000256" key="1">
    <source>
        <dbReference type="ARBA" id="ARBA00004651"/>
    </source>
</evidence>
<evidence type="ECO:0000256" key="4">
    <source>
        <dbReference type="ARBA" id="ARBA00022519"/>
    </source>
</evidence>
<comment type="subcellular location">
    <subcellularLocation>
        <location evidence="1">Cell membrane</location>
        <topology evidence="1">Multi-pass membrane protein</topology>
    </subcellularLocation>
</comment>
<feature type="transmembrane region" description="Helical" evidence="8">
    <location>
        <begin position="28"/>
        <end position="50"/>
    </location>
</feature>
<keyword evidence="10" id="KW-1185">Reference proteome</keyword>
<feature type="transmembrane region" description="Helical" evidence="8">
    <location>
        <begin position="304"/>
        <end position="325"/>
    </location>
</feature>
<dbReference type="KEGG" id="sna:Snas_3622"/>
<dbReference type="AlphaFoldDB" id="D3PWR0"/>
<dbReference type="STRING" id="446470.Snas_3622"/>
<keyword evidence="6 8" id="KW-1133">Transmembrane helix</keyword>
<dbReference type="GO" id="GO:0005886">
    <property type="term" value="C:plasma membrane"/>
    <property type="evidence" value="ECO:0007669"/>
    <property type="project" value="UniProtKB-SubCell"/>
</dbReference>
<evidence type="ECO:0000256" key="7">
    <source>
        <dbReference type="ARBA" id="ARBA00023136"/>
    </source>
</evidence>
<keyword evidence="4" id="KW-0997">Cell inner membrane</keyword>
<proteinExistence type="predicted"/>
<evidence type="ECO:0000313" key="10">
    <source>
        <dbReference type="Proteomes" id="UP000000844"/>
    </source>
</evidence>
<evidence type="ECO:0000256" key="5">
    <source>
        <dbReference type="ARBA" id="ARBA00022692"/>
    </source>
</evidence>
<reference evidence="9 10" key="1">
    <citation type="journal article" date="2009" name="Stand. Genomic Sci.">
        <title>Complete genome sequence of Stackebrandtia nassauensis type strain (LLR-40K-21).</title>
        <authorList>
            <person name="Munk C."/>
            <person name="Lapidus A."/>
            <person name="Copeland A."/>
            <person name="Jando M."/>
            <person name="Mayilraj S."/>
            <person name="Glavina Del Rio T."/>
            <person name="Nolan M."/>
            <person name="Chen F."/>
            <person name="Lucas S."/>
            <person name="Tice H."/>
            <person name="Cheng J.F."/>
            <person name="Han C."/>
            <person name="Detter J.C."/>
            <person name="Bruce D."/>
            <person name="Goodwin L."/>
            <person name="Chain P."/>
            <person name="Pitluck S."/>
            <person name="Goker M."/>
            <person name="Ovchinikova G."/>
            <person name="Pati A."/>
            <person name="Ivanova N."/>
            <person name="Mavromatis K."/>
            <person name="Chen A."/>
            <person name="Palaniappan K."/>
            <person name="Land M."/>
            <person name="Hauser L."/>
            <person name="Chang Y.J."/>
            <person name="Jeffries C.D."/>
            <person name="Bristow J."/>
            <person name="Eisen J.A."/>
            <person name="Markowitz V."/>
            <person name="Hugenholtz P."/>
            <person name="Kyrpides N.C."/>
            <person name="Klenk H.P."/>
        </authorList>
    </citation>
    <scope>NUCLEOTIDE SEQUENCE [LARGE SCALE GENOMIC DNA]</scope>
    <source>
        <strain evidence="10">DSM 44728 / CIP 108903 / NRRL B-16338 / NBRC 102104 / LLR-40K-21</strain>
    </source>
</reference>
<dbReference type="eggNOG" id="COG1172">
    <property type="taxonomic scope" value="Bacteria"/>
</dbReference>
<dbReference type="OrthoDB" id="9808136at2"/>
<protein>
    <submittedName>
        <fullName evidence="9">Inner-membrane translocator</fullName>
    </submittedName>
</protein>
<gene>
    <name evidence="9" type="ordered locus">Snas_3622</name>
</gene>
<dbReference type="Proteomes" id="UP000000844">
    <property type="component" value="Chromosome"/>
</dbReference>
<keyword evidence="2" id="KW-0813">Transport</keyword>
<dbReference type="CDD" id="cd06579">
    <property type="entry name" value="TM_PBP1_transp_AraH_like"/>
    <property type="match status" value="1"/>
</dbReference>
<dbReference type="PANTHER" id="PTHR32196">
    <property type="entry name" value="ABC TRANSPORTER PERMEASE PROTEIN YPHD-RELATED-RELATED"/>
    <property type="match status" value="1"/>
</dbReference>
<feature type="transmembrane region" description="Helical" evidence="8">
    <location>
        <begin position="107"/>
        <end position="129"/>
    </location>
</feature>
<name>D3PWR0_STANL</name>
<evidence type="ECO:0000256" key="3">
    <source>
        <dbReference type="ARBA" id="ARBA00022475"/>
    </source>
</evidence>
<evidence type="ECO:0000256" key="6">
    <source>
        <dbReference type="ARBA" id="ARBA00022989"/>
    </source>
</evidence>
<feature type="transmembrane region" description="Helical" evidence="8">
    <location>
        <begin position="228"/>
        <end position="249"/>
    </location>
</feature>
<dbReference type="InterPro" id="IPR001851">
    <property type="entry name" value="ABC_transp_permease"/>
</dbReference>
<dbReference type="EMBL" id="CP001778">
    <property type="protein sequence ID" value="ADD43282.1"/>
    <property type="molecule type" value="Genomic_DNA"/>
</dbReference>
<evidence type="ECO:0000256" key="8">
    <source>
        <dbReference type="SAM" id="Phobius"/>
    </source>
</evidence>
<evidence type="ECO:0000313" key="9">
    <source>
        <dbReference type="EMBL" id="ADD43282.1"/>
    </source>
</evidence>
<keyword evidence="7 8" id="KW-0472">Membrane</keyword>
<feature type="transmembrane region" description="Helical" evidence="8">
    <location>
        <begin position="62"/>
        <end position="95"/>
    </location>
</feature>
<organism evidence="9 10">
    <name type="scientific">Stackebrandtia nassauensis (strain DSM 44728 / CIP 108903 / NRRL B-16338 / NBRC 102104 / LLR-40K-21)</name>
    <dbReference type="NCBI Taxonomy" id="446470"/>
    <lineage>
        <taxon>Bacteria</taxon>
        <taxon>Bacillati</taxon>
        <taxon>Actinomycetota</taxon>
        <taxon>Actinomycetes</taxon>
        <taxon>Glycomycetales</taxon>
        <taxon>Glycomycetaceae</taxon>
        <taxon>Stackebrandtia</taxon>
    </lineage>
</organism>